<dbReference type="PRINTS" id="PR00420">
    <property type="entry name" value="RNGMNOXGNASE"/>
</dbReference>
<name>A0A232LRB3_9EURO</name>
<dbReference type="OrthoDB" id="2096480at2759"/>
<evidence type="ECO:0000256" key="5">
    <source>
        <dbReference type="SAM" id="Phobius"/>
    </source>
</evidence>
<dbReference type="InterPro" id="IPR036188">
    <property type="entry name" value="FAD/NAD-bd_sf"/>
</dbReference>
<evidence type="ECO:0000256" key="4">
    <source>
        <dbReference type="ARBA" id="ARBA00023002"/>
    </source>
</evidence>
<dbReference type="InterPro" id="IPR050641">
    <property type="entry name" value="RIFMO-like"/>
</dbReference>
<keyword evidence="5" id="KW-1133">Transmembrane helix</keyword>
<keyword evidence="5" id="KW-0812">Transmembrane</keyword>
<evidence type="ECO:0000259" key="6">
    <source>
        <dbReference type="Pfam" id="PF01494"/>
    </source>
</evidence>
<dbReference type="PANTHER" id="PTHR43004">
    <property type="entry name" value="TRK SYSTEM POTASSIUM UPTAKE PROTEIN"/>
    <property type="match status" value="1"/>
</dbReference>
<feature type="transmembrane region" description="Helical" evidence="5">
    <location>
        <begin position="7"/>
        <end position="26"/>
    </location>
</feature>
<evidence type="ECO:0000313" key="8">
    <source>
        <dbReference type="Proteomes" id="UP000243515"/>
    </source>
</evidence>
<gene>
    <name evidence="7" type="ORF">Egran_05531</name>
</gene>
<keyword evidence="3" id="KW-0274">FAD</keyword>
<protein>
    <recommendedName>
        <fullName evidence="6">FAD-binding domain-containing protein</fullName>
    </recommendedName>
</protein>
<organism evidence="7 8">
    <name type="scientific">Elaphomyces granulatus</name>
    <dbReference type="NCBI Taxonomy" id="519963"/>
    <lineage>
        <taxon>Eukaryota</taxon>
        <taxon>Fungi</taxon>
        <taxon>Dikarya</taxon>
        <taxon>Ascomycota</taxon>
        <taxon>Pezizomycotina</taxon>
        <taxon>Eurotiomycetes</taxon>
        <taxon>Eurotiomycetidae</taxon>
        <taxon>Eurotiales</taxon>
        <taxon>Elaphomycetaceae</taxon>
        <taxon>Elaphomyces</taxon>
    </lineage>
</organism>
<dbReference type="Proteomes" id="UP000243515">
    <property type="component" value="Unassembled WGS sequence"/>
</dbReference>
<keyword evidence="2" id="KW-0285">Flavoprotein</keyword>
<dbReference type="Gene3D" id="3.50.50.60">
    <property type="entry name" value="FAD/NAD(P)-binding domain"/>
    <property type="match status" value="1"/>
</dbReference>
<feature type="domain" description="FAD-binding" evidence="6">
    <location>
        <begin position="6"/>
        <end position="383"/>
    </location>
</feature>
<dbReference type="InterPro" id="IPR002938">
    <property type="entry name" value="FAD-bd"/>
</dbReference>
<evidence type="ECO:0000256" key="3">
    <source>
        <dbReference type="ARBA" id="ARBA00022827"/>
    </source>
</evidence>
<proteinExistence type="predicted"/>
<dbReference type="SUPFAM" id="SSF51905">
    <property type="entry name" value="FAD/NAD(P)-binding domain"/>
    <property type="match status" value="1"/>
</dbReference>
<dbReference type="EMBL" id="NPHW01005498">
    <property type="protein sequence ID" value="OXV06703.1"/>
    <property type="molecule type" value="Genomic_DNA"/>
</dbReference>
<comment type="caution">
    <text evidence="7">The sequence shown here is derived from an EMBL/GenBank/DDBJ whole genome shotgun (WGS) entry which is preliminary data.</text>
</comment>
<dbReference type="AlphaFoldDB" id="A0A232LRB3"/>
<evidence type="ECO:0000256" key="2">
    <source>
        <dbReference type="ARBA" id="ARBA00022630"/>
    </source>
</evidence>
<dbReference type="GO" id="GO:0071949">
    <property type="term" value="F:FAD binding"/>
    <property type="evidence" value="ECO:0007669"/>
    <property type="project" value="InterPro"/>
</dbReference>
<keyword evidence="5" id="KW-0472">Membrane</keyword>
<dbReference type="Pfam" id="PF01494">
    <property type="entry name" value="FAD_binding_3"/>
    <property type="match status" value="1"/>
</dbReference>
<evidence type="ECO:0000256" key="1">
    <source>
        <dbReference type="ARBA" id="ARBA00001974"/>
    </source>
</evidence>
<dbReference type="Gene3D" id="3.30.70.2450">
    <property type="match status" value="1"/>
</dbReference>
<reference evidence="7 8" key="1">
    <citation type="journal article" date="2015" name="Environ. Microbiol.">
        <title>Metagenome sequence of Elaphomyces granulatus from sporocarp tissue reveals Ascomycota ectomycorrhizal fingerprints of genome expansion and a Proteobacteria-rich microbiome.</title>
        <authorList>
            <person name="Quandt C.A."/>
            <person name="Kohler A."/>
            <person name="Hesse C.N."/>
            <person name="Sharpton T.J."/>
            <person name="Martin F."/>
            <person name="Spatafora J.W."/>
        </authorList>
    </citation>
    <scope>NUCLEOTIDE SEQUENCE [LARGE SCALE GENOMIC DNA]</scope>
    <source>
        <strain evidence="7 8">OSC145934</strain>
    </source>
</reference>
<dbReference type="GO" id="GO:0016709">
    <property type="term" value="F:oxidoreductase activity, acting on paired donors, with incorporation or reduction of molecular oxygen, NAD(P)H as one donor, and incorporation of one atom of oxygen"/>
    <property type="evidence" value="ECO:0007669"/>
    <property type="project" value="UniProtKB-ARBA"/>
</dbReference>
<keyword evidence="4" id="KW-0560">Oxidoreductase</keyword>
<keyword evidence="8" id="KW-1185">Reference proteome</keyword>
<evidence type="ECO:0000313" key="7">
    <source>
        <dbReference type="EMBL" id="OXV06703.1"/>
    </source>
</evidence>
<dbReference type="PANTHER" id="PTHR43004:SF19">
    <property type="entry name" value="BINDING MONOOXYGENASE, PUTATIVE (JCVI)-RELATED"/>
    <property type="match status" value="1"/>
</dbReference>
<comment type="cofactor">
    <cofactor evidence="1">
        <name>FAD</name>
        <dbReference type="ChEBI" id="CHEBI:57692"/>
    </cofactor>
</comment>
<accession>A0A232LRB3</accession>
<sequence>MTPKNKVDILIVGAGPTGLVLALSLLKQGISPSSIRIIDKYATTISTSRALATQARTLELYRSFNLTDELLSHGHKVPAVNLWMRGKHQARLSQSEAGKELTPYPFMFVLAQDKHERILEKALNEHGAFVERGVELVDFEDQDSHISARLLRRNGPNNNTDGHGTEDSYNEETDTEICETAYLVGCDGAHSAVRHGMKVNFEGAPYKQLFYVADIETDSHGQSPIINGEVHVTFKGANLVIFFPYDDKHRCGRLIGMLDPRKTDNEDNNPAADREYSFDDDVAPSVRDILDLNVVKVNWFSAYRVHHRVADQFRTGRVFLAGDAAHIHSPVGGQGMNTGVGDTINLAWKLASALKGHTDSTGDERLFDSYNIERRAFALQLVHTTDRVFTFATAEGLIADIIRNWIVPTVVPSLFAFQGVREFMFRTVSQTRINYRNSPLAEEPRGTDPVQSGDRLPWVVISSNKPEEGRDDNYDTFNAVKWQVHVYGTPTESLRQWCGRKKIDLDVFDWDEKYTASGLGRDTVYLLRPDQYLAVVAPSGPGAAEEATERLDRYLLEKGLNL</sequence>